<dbReference type="GO" id="GO:0004077">
    <property type="term" value="F:biotin--[biotin carboxyl-carrier protein] ligase activity"/>
    <property type="evidence" value="ECO:0007669"/>
    <property type="project" value="InterPro"/>
</dbReference>
<evidence type="ECO:0000313" key="3">
    <source>
        <dbReference type="EMBL" id="BCK82039.1"/>
    </source>
</evidence>
<dbReference type="InterPro" id="IPR004143">
    <property type="entry name" value="BPL_LPL_catalytic"/>
</dbReference>
<dbReference type="PANTHER" id="PTHR12835">
    <property type="entry name" value="BIOTIN PROTEIN LIGASE"/>
    <property type="match status" value="1"/>
</dbReference>
<dbReference type="InterPro" id="IPR004408">
    <property type="entry name" value="Biotin_CoA_COase_ligase"/>
</dbReference>
<dbReference type="EMBL" id="AP023418">
    <property type="protein sequence ID" value="BCK82039.1"/>
    <property type="molecule type" value="Genomic_DNA"/>
</dbReference>
<dbReference type="GO" id="GO:0009249">
    <property type="term" value="P:protein lipoylation"/>
    <property type="evidence" value="ECO:0007669"/>
    <property type="project" value="UniProtKB-ARBA"/>
</dbReference>
<dbReference type="Gene3D" id="2.30.30.100">
    <property type="match status" value="1"/>
</dbReference>
<name>A0A810Q124_9FIRM</name>
<dbReference type="NCBIfam" id="TIGR00121">
    <property type="entry name" value="birA_ligase"/>
    <property type="match status" value="1"/>
</dbReference>
<organism evidence="3 4">
    <name type="scientific">Vescimonas coprocola</name>
    <dbReference type="NCBI Taxonomy" id="2714355"/>
    <lineage>
        <taxon>Bacteria</taxon>
        <taxon>Bacillati</taxon>
        <taxon>Bacillota</taxon>
        <taxon>Clostridia</taxon>
        <taxon>Eubacteriales</taxon>
        <taxon>Oscillospiraceae</taxon>
        <taxon>Vescimonas</taxon>
    </lineage>
</organism>
<protein>
    <recommendedName>
        <fullName evidence="2">BPL/LPL catalytic domain-containing protein</fullName>
    </recommendedName>
</protein>
<sequence length="251" mass="27444">MERRVYRYETVGSTNTELMALARQGAAEGTVVLARQQTAGRGRRGRSFQSPAGLGLYGSVLLRSSPEDAPRIPALAATAVRRAIRRSCGLSCGIKWPNDLVLSGRKVCGILAEALPGPEGSLWVVVGIGINVCQRREDFLPELRETAASLSMIAGAEMDRTALETAFLEELESLRRELPQETAERRQEYSAACLNLGRRVRVLRPDGERSALAVSLTPDYGLAVRYDDGTEEVLRSGEVSVRSLYGYTDKE</sequence>
<dbReference type="AlphaFoldDB" id="A0A810Q124"/>
<dbReference type="KEGG" id="vcop:MM50RIKEN_18020"/>
<dbReference type="Proteomes" id="UP000681035">
    <property type="component" value="Chromosome"/>
</dbReference>
<dbReference type="GO" id="GO:0005737">
    <property type="term" value="C:cytoplasm"/>
    <property type="evidence" value="ECO:0007669"/>
    <property type="project" value="TreeGrafter"/>
</dbReference>
<dbReference type="RefSeq" id="WP_213540657.1">
    <property type="nucleotide sequence ID" value="NZ_AP023418.1"/>
</dbReference>
<gene>
    <name evidence="3" type="ORF">MM50RIKEN_18020</name>
</gene>
<dbReference type="GO" id="GO:0016740">
    <property type="term" value="F:transferase activity"/>
    <property type="evidence" value="ECO:0007669"/>
    <property type="project" value="UniProtKB-ARBA"/>
</dbReference>
<dbReference type="PANTHER" id="PTHR12835:SF5">
    <property type="entry name" value="BIOTIN--PROTEIN LIGASE"/>
    <property type="match status" value="1"/>
</dbReference>
<evidence type="ECO:0000256" key="1">
    <source>
        <dbReference type="ARBA" id="ARBA00022598"/>
    </source>
</evidence>
<dbReference type="SUPFAM" id="SSF55681">
    <property type="entry name" value="Class II aaRS and biotin synthetases"/>
    <property type="match status" value="1"/>
</dbReference>
<reference evidence="3" key="1">
    <citation type="submission" date="2020-09" db="EMBL/GenBank/DDBJ databases">
        <title>New species isolated from human feces.</title>
        <authorList>
            <person name="Kitahara M."/>
            <person name="Shigeno Y."/>
            <person name="Shime M."/>
            <person name="Matsumoto Y."/>
            <person name="Nakamura S."/>
            <person name="Motooka D."/>
            <person name="Fukuoka S."/>
            <person name="Nishikawa H."/>
            <person name="Benno Y."/>
        </authorList>
    </citation>
    <scope>NUCLEOTIDE SEQUENCE</scope>
    <source>
        <strain evidence="3">MM50</strain>
    </source>
</reference>
<dbReference type="Pfam" id="PF03099">
    <property type="entry name" value="BPL_LplA_LipB"/>
    <property type="match status" value="1"/>
</dbReference>
<accession>A0A810Q124</accession>
<keyword evidence="1" id="KW-0436">Ligase</keyword>
<feature type="domain" description="BPL/LPL catalytic" evidence="2">
    <location>
        <begin position="4"/>
        <end position="179"/>
    </location>
</feature>
<keyword evidence="4" id="KW-1185">Reference proteome</keyword>
<dbReference type="PROSITE" id="PS51733">
    <property type="entry name" value="BPL_LPL_CATALYTIC"/>
    <property type="match status" value="1"/>
</dbReference>
<dbReference type="InterPro" id="IPR045864">
    <property type="entry name" value="aa-tRNA-synth_II/BPL/LPL"/>
</dbReference>
<dbReference type="CDD" id="cd16442">
    <property type="entry name" value="BPL"/>
    <property type="match status" value="1"/>
</dbReference>
<dbReference type="Gene3D" id="3.30.930.10">
    <property type="entry name" value="Bira Bifunctional Protein, Domain 2"/>
    <property type="match status" value="1"/>
</dbReference>
<evidence type="ECO:0000259" key="2">
    <source>
        <dbReference type="PROSITE" id="PS51733"/>
    </source>
</evidence>
<proteinExistence type="predicted"/>
<evidence type="ECO:0000313" key="4">
    <source>
        <dbReference type="Proteomes" id="UP000681035"/>
    </source>
</evidence>